<dbReference type="Gene3D" id="3.40.720.10">
    <property type="entry name" value="Alkaline Phosphatase, subunit A"/>
    <property type="match status" value="1"/>
</dbReference>
<dbReference type="Proteomes" id="UP000479293">
    <property type="component" value="Unassembled WGS sequence"/>
</dbReference>
<name>A0A7C9FBS1_9BACT</name>
<dbReference type="InterPro" id="IPR017850">
    <property type="entry name" value="Alkaline_phosphatase_core_sf"/>
</dbReference>
<keyword evidence="7" id="KW-1185">Reference proteome</keyword>
<dbReference type="GO" id="GO:0004065">
    <property type="term" value="F:arylsulfatase activity"/>
    <property type="evidence" value="ECO:0007669"/>
    <property type="project" value="TreeGrafter"/>
</dbReference>
<sequence length="524" mass="58309">MELFPKKNCTMKFLKKSIFIWIPVTIVALLAFGARSIKYTGTAQVPPSTRPNVLVILADDLGYGDLQCYNSDSQVKTPNLDRLSAEGLRFTDAHSGSAVCSPTRYGLVTGRYAFRSPLKRGVLGGYSPSLIEADRFTIADLLKQAGYQTSVIGKWHLGLDWPKIPGAQPEPPHEPHQWPKGDNLNIEADLTQGPKELGFEYSYIIPSSLDIPPYLYLENGQPSSREIVEIAGSDQPRGVYWRTGKGSKDFKLKETLDQLGTKAQEFLVERRKNPKPFLLYLPLTSPHTPWLPAEQFRGRSGAGTYGDFVAHTDAVVGRVLKTLDSLRLKDNTLVVFTSDNGADWKPGDKEKYPLHKANGILRGEKSDIWEGGHRVPFIVRWPNTIKQPRQSDQLLCLNDLMATLASLTQQKLPADAGQDSFDFSPILLHEKYPTPIRNSLIHHSIEGMFSIRQGKWKYVAGQGSGGWSKDESATKDLPEQLYDLEADPGETRNVIQANPAIAQQLKALLEKQKKQGYTRKGASA</sequence>
<dbReference type="EMBL" id="WHLY01000002">
    <property type="protein sequence ID" value="MPR37024.1"/>
    <property type="molecule type" value="Genomic_DNA"/>
</dbReference>
<accession>A0A7C9FBS1</accession>
<keyword evidence="3 6" id="KW-0378">Hydrolase</keyword>
<proteinExistence type="inferred from homology"/>
<evidence type="ECO:0000313" key="6">
    <source>
        <dbReference type="EMBL" id="MPR37024.1"/>
    </source>
</evidence>
<keyword evidence="6" id="KW-0808">Transferase</keyword>
<evidence type="ECO:0000313" key="7">
    <source>
        <dbReference type="Proteomes" id="UP000479293"/>
    </source>
</evidence>
<dbReference type="InterPro" id="IPR050738">
    <property type="entry name" value="Sulfatase"/>
</dbReference>
<dbReference type="SUPFAM" id="SSF53649">
    <property type="entry name" value="Alkaline phosphatase-like"/>
    <property type="match status" value="1"/>
</dbReference>
<dbReference type="PANTHER" id="PTHR42693">
    <property type="entry name" value="ARYLSULFATASE FAMILY MEMBER"/>
    <property type="match status" value="1"/>
</dbReference>
<dbReference type="PANTHER" id="PTHR42693:SF53">
    <property type="entry name" value="ENDO-4-O-SULFATASE"/>
    <property type="match status" value="1"/>
</dbReference>
<dbReference type="PROSITE" id="PS00149">
    <property type="entry name" value="SULFATASE_2"/>
    <property type="match status" value="1"/>
</dbReference>
<protein>
    <submittedName>
        <fullName evidence="6">Sulfatase-like hydrolase/transferase</fullName>
    </submittedName>
</protein>
<dbReference type="GO" id="GO:0016740">
    <property type="term" value="F:transferase activity"/>
    <property type="evidence" value="ECO:0007669"/>
    <property type="project" value="UniProtKB-KW"/>
</dbReference>
<feature type="domain" description="Sulfatase N-terminal" evidence="5">
    <location>
        <begin position="51"/>
        <end position="408"/>
    </location>
</feature>
<dbReference type="AlphaFoldDB" id="A0A7C9FBS1"/>
<dbReference type="InterPro" id="IPR000917">
    <property type="entry name" value="Sulfatase_N"/>
</dbReference>
<evidence type="ECO:0000259" key="5">
    <source>
        <dbReference type="Pfam" id="PF00884"/>
    </source>
</evidence>
<comment type="similarity">
    <text evidence="1">Belongs to the sulfatase family.</text>
</comment>
<evidence type="ECO:0000256" key="3">
    <source>
        <dbReference type="ARBA" id="ARBA00022801"/>
    </source>
</evidence>
<dbReference type="CDD" id="cd16143">
    <property type="entry name" value="ARS_like"/>
    <property type="match status" value="1"/>
</dbReference>
<gene>
    <name evidence="6" type="ORF">GBK04_27735</name>
</gene>
<dbReference type="Gene3D" id="3.30.1120.10">
    <property type="match status" value="1"/>
</dbReference>
<comment type="caution">
    <text evidence="6">The sequence shown here is derived from an EMBL/GenBank/DDBJ whole genome shotgun (WGS) entry which is preliminary data.</text>
</comment>
<organism evidence="6 7">
    <name type="scientific">Salmonirosea aquatica</name>
    <dbReference type="NCBI Taxonomy" id="2654236"/>
    <lineage>
        <taxon>Bacteria</taxon>
        <taxon>Pseudomonadati</taxon>
        <taxon>Bacteroidota</taxon>
        <taxon>Cytophagia</taxon>
        <taxon>Cytophagales</taxon>
        <taxon>Spirosomataceae</taxon>
        <taxon>Salmonirosea</taxon>
    </lineage>
</organism>
<dbReference type="GO" id="GO:0046872">
    <property type="term" value="F:metal ion binding"/>
    <property type="evidence" value="ECO:0007669"/>
    <property type="project" value="UniProtKB-KW"/>
</dbReference>
<keyword evidence="4" id="KW-0106">Calcium</keyword>
<dbReference type="Pfam" id="PF00884">
    <property type="entry name" value="Sulfatase"/>
    <property type="match status" value="1"/>
</dbReference>
<evidence type="ECO:0000256" key="2">
    <source>
        <dbReference type="ARBA" id="ARBA00022723"/>
    </source>
</evidence>
<dbReference type="InterPro" id="IPR024607">
    <property type="entry name" value="Sulfatase_CS"/>
</dbReference>
<reference evidence="6 7" key="1">
    <citation type="submission" date="2019-10" db="EMBL/GenBank/DDBJ databases">
        <title>Draft Genome Sequence of Cytophagaceae sp. SJW1-29.</title>
        <authorList>
            <person name="Choi A."/>
        </authorList>
    </citation>
    <scope>NUCLEOTIDE SEQUENCE [LARGE SCALE GENOMIC DNA]</scope>
    <source>
        <strain evidence="6 7">SJW1-29</strain>
    </source>
</reference>
<evidence type="ECO:0000256" key="1">
    <source>
        <dbReference type="ARBA" id="ARBA00008779"/>
    </source>
</evidence>
<evidence type="ECO:0000256" key="4">
    <source>
        <dbReference type="ARBA" id="ARBA00022837"/>
    </source>
</evidence>
<keyword evidence="2" id="KW-0479">Metal-binding</keyword>
<dbReference type="PROSITE" id="PS00523">
    <property type="entry name" value="SULFATASE_1"/>
    <property type="match status" value="1"/>
</dbReference>